<dbReference type="GO" id="GO:0016989">
    <property type="term" value="F:sigma factor antagonist activity"/>
    <property type="evidence" value="ECO:0007669"/>
    <property type="project" value="TreeGrafter"/>
</dbReference>
<evidence type="ECO:0000259" key="2">
    <source>
        <dbReference type="Pfam" id="PF04773"/>
    </source>
</evidence>
<dbReference type="STRING" id="1635173.WH52_07415"/>
<accession>A0A1Y2PDQ6</accession>
<dbReference type="Pfam" id="PF04773">
    <property type="entry name" value="FecR"/>
    <property type="match status" value="1"/>
</dbReference>
<protein>
    <submittedName>
        <fullName evidence="4">Uncharacterized protein</fullName>
    </submittedName>
</protein>
<evidence type="ECO:0000313" key="5">
    <source>
        <dbReference type="Proteomes" id="UP000194221"/>
    </source>
</evidence>
<dbReference type="Gene3D" id="3.55.50.30">
    <property type="match status" value="1"/>
</dbReference>
<dbReference type="EMBL" id="LAPZ01000003">
    <property type="protein sequence ID" value="OSY88565.1"/>
    <property type="molecule type" value="Genomic_DNA"/>
</dbReference>
<dbReference type="Proteomes" id="UP000194221">
    <property type="component" value="Unassembled WGS sequence"/>
</dbReference>
<dbReference type="Pfam" id="PF16344">
    <property type="entry name" value="FecR_C"/>
    <property type="match status" value="1"/>
</dbReference>
<comment type="caution">
    <text evidence="4">The sequence shown here is derived from an EMBL/GenBank/DDBJ whole genome shotgun (WGS) entry which is preliminary data.</text>
</comment>
<reference evidence="4 5" key="1">
    <citation type="submission" date="2015-03" db="EMBL/GenBank/DDBJ databases">
        <title>Genome sequence of Tenacibaculum sp. S2-2, isolated from intestinal microbiota of sea cucumber, Apostichopus japonicas.</title>
        <authorList>
            <person name="Shao Z."/>
            <person name="Wang L."/>
            <person name="Li X."/>
        </authorList>
    </citation>
    <scope>NUCLEOTIDE SEQUENCE [LARGE SCALE GENOMIC DNA]</scope>
    <source>
        <strain evidence="4 5">S2-2</strain>
    </source>
</reference>
<organism evidence="4 5">
    <name type="scientific">Tenacibaculum holothuriorum</name>
    <dbReference type="NCBI Taxonomy" id="1635173"/>
    <lineage>
        <taxon>Bacteria</taxon>
        <taxon>Pseudomonadati</taxon>
        <taxon>Bacteroidota</taxon>
        <taxon>Flavobacteriia</taxon>
        <taxon>Flavobacteriales</taxon>
        <taxon>Flavobacteriaceae</taxon>
        <taxon>Tenacibaculum</taxon>
    </lineage>
</organism>
<keyword evidence="1" id="KW-0472">Membrane</keyword>
<dbReference type="Gene3D" id="2.60.120.1440">
    <property type="match status" value="1"/>
</dbReference>
<feature type="domain" description="FecR protein" evidence="2">
    <location>
        <begin position="101"/>
        <end position="192"/>
    </location>
</feature>
<dbReference type="PANTHER" id="PTHR30273:SF2">
    <property type="entry name" value="PROTEIN FECR"/>
    <property type="match status" value="1"/>
</dbReference>
<gene>
    <name evidence="4" type="ORF">WH52_07415</name>
</gene>
<sequence>MENKYDDTFLAKWLNNELTPLELEEFKKSPNFSLYEKIADKSSELSVPTFEKEKLFAKIQNKVHEEKKGKVKPLFTRWMYGAAASVVILLGLVYYLTLSTVYETGFGEQLAFKLPDASEVILNSKSSVSFNEKLWKKSRSINLVGEAYFKVKKGSKFVVTTKEGFVTVLGTQFNVNTKKNFIEVKCFEGKVKVKSVNDEAILTQGKAFRQIEKTSEKWSFKEQQPSWKLGETNFTSTPLKYVIKALENQFDIKFNTSRIDLNQRYTGSFTHENLNIALQTVFAPMKIEATFVDEKTVLLVKQ</sequence>
<evidence type="ECO:0000313" key="4">
    <source>
        <dbReference type="EMBL" id="OSY88565.1"/>
    </source>
</evidence>
<feature type="domain" description="Protein FecR C-terminal" evidence="3">
    <location>
        <begin position="233"/>
        <end position="280"/>
    </location>
</feature>
<evidence type="ECO:0000259" key="3">
    <source>
        <dbReference type="Pfam" id="PF16344"/>
    </source>
</evidence>
<feature type="transmembrane region" description="Helical" evidence="1">
    <location>
        <begin position="78"/>
        <end position="96"/>
    </location>
</feature>
<dbReference type="AlphaFoldDB" id="A0A1Y2PDQ6"/>
<name>A0A1Y2PDQ6_9FLAO</name>
<evidence type="ECO:0000256" key="1">
    <source>
        <dbReference type="SAM" id="Phobius"/>
    </source>
</evidence>
<dbReference type="InterPro" id="IPR032508">
    <property type="entry name" value="FecR_C"/>
</dbReference>
<dbReference type="InterPro" id="IPR012373">
    <property type="entry name" value="Ferrdict_sens_TM"/>
</dbReference>
<proteinExistence type="predicted"/>
<dbReference type="InterPro" id="IPR006860">
    <property type="entry name" value="FecR"/>
</dbReference>
<dbReference type="InParanoid" id="A0A1Y2PDQ6"/>
<keyword evidence="1" id="KW-1133">Transmembrane helix</keyword>
<keyword evidence="5" id="KW-1185">Reference proteome</keyword>
<dbReference type="PANTHER" id="PTHR30273">
    <property type="entry name" value="PERIPLASMIC SIGNAL SENSOR AND SIGMA FACTOR ACTIVATOR FECR-RELATED"/>
    <property type="match status" value="1"/>
</dbReference>
<dbReference type="OrthoDB" id="1097347at2"/>
<keyword evidence="1" id="KW-0812">Transmembrane</keyword>
<dbReference type="RefSeq" id="WP_158091361.1">
    <property type="nucleotide sequence ID" value="NZ_LAPZ01000003.1"/>
</dbReference>